<protein>
    <submittedName>
        <fullName evidence="2">Uncharacterized protein</fullName>
    </submittedName>
</protein>
<feature type="region of interest" description="Disordered" evidence="1">
    <location>
        <begin position="64"/>
        <end position="112"/>
    </location>
</feature>
<dbReference type="AlphaFoldDB" id="A0A8J5Y086"/>
<feature type="region of interest" description="Disordered" evidence="1">
    <location>
        <begin position="492"/>
        <end position="751"/>
    </location>
</feature>
<dbReference type="Proteomes" id="UP000751190">
    <property type="component" value="Unassembled WGS sequence"/>
</dbReference>
<feature type="compositionally biased region" description="Low complexity" evidence="1">
    <location>
        <begin position="492"/>
        <end position="508"/>
    </location>
</feature>
<name>A0A8J5Y086_DIALT</name>
<keyword evidence="3" id="KW-1185">Reference proteome</keyword>
<feature type="region of interest" description="Disordered" evidence="1">
    <location>
        <begin position="287"/>
        <end position="329"/>
    </location>
</feature>
<dbReference type="EMBL" id="JAGTXO010000003">
    <property type="protein sequence ID" value="KAG8468820.1"/>
    <property type="molecule type" value="Genomic_DNA"/>
</dbReference>
<proteinExistence type="predicted"/>
<accession>A0A8J5Y086</accession>
<sequence length="853" mass="87763">MANAMRPFSAHSRVGHGLERRDGSLLPAWSEVGAAVRPTLDEAAARRGARPQWDGRIARADSAIPAYGASREGRRSAGNQTSATRISARDGAGTNAGDERGGGLLPGAPATTARPRSAASALFWHASSLELLELDIASSIAHREATIRRLAHFLSAHADAQLRTRSADGLLARLPQQRLELVRLLVALMEGGLVLVDAIRLWRHRLERMPDAERTGPTAAPRQFVRHGVTYPLALLSDLAWTGLDVRADPLLWRTFEIFLLAQPEAREALSRAHRHARADAVAAAAGAAGEAGDARTRRTSASTQPTFDDGALRSSTGRQADSGSAARASKAAAARARAAVHIARSSHVPEALCAVVGFSSARFAPFEQQRQWWLMRHEQQQQRIRLVKWRQHTEHGHETRPRAFRPLEHAARTEGGRVPTCASAAPAPACGGSARALGTPLVHVHASHSALVAQSELSALANALCRTWRGRALRLAVATASLVAEVAGADAEADQQPQQQQPAWPRASESAGERACAGSDAISKAASGSDAISKAAPGSDAISKAAPGSDAFSKAAPGSDAFSKAAPGSDAFSKAAPGSDAISKAAPGSDAFSKAAPGSDAFSKAAPGSDAFSKAAPGSDAISKAAPGSDAFSKAAPGSDAFSKAAPGSDAISKAAPGSDAFSKAAPGSDAFSKAAPGSDAFSKAAPGSDAISKAAPGSDAFSKAAPGSDAFSKAAPGSDTISKAAPGVRDGARAEAQGRAPSDARVEARTALSASAGGACADAWAEQREEVHGEALPCPRGHGEVHGEAQIAGPTERAHAVLVRETVAWLLFDGFLPRFHGPPAPRGLSLSRSSAATATLSSLHFPPAQSH</sequence>
<comment type="caution">
    <text evidence="2">The sequence shown here is derived from an EMBL/GenBank/DDBJ whole genome shotgun (WGS) entry which is preliminary data.</text>
</comment>
<gene>
    <name evidence="2" type="ORF">KFE25_007338</name>
</gene>
<evidence type="ECO:0000313" key="3">
    <source>
        <dbReference type="Proteomes" id="UP000751190"/>
    </source>
</evidence>
<organism evidence="2 3">
    <name type="scientific">Diacronema lutheri</name>
    <name type="common">Unicellular marine alga</name>
    <name type="synonym">Monochrysis lutheri</name>
    <dbReference type="NCBI Taxonomy" id="2081491"/>
    <lineage>
        <taxon>Eukaryota</taxon>
        <taxon>Haptista</taxon>
        <taxon>Haptophyta</taxon>
        <taxon>Pavlovophyceae</taxon>
        <taxon>Pavlovales</taxon>
        <taxon>Pavlovaceae</taxon>
        <taxon>Diacronema</taxon>
    </lineage>
</organism>
<reference evidence="2" key="1">
    <citation type="submission" date="2021-05" db="EMBL/GenBank/DDBJ databases">
        <title>The genome of the haptophyte Pavlova lutheri (Diacronema luteri, Pavlovales) - a model for lipid biosynthesis in eukaryotic algae.</title>
        <authorList>
            <person name="Hulatt C.J."/>
            <person name="Posewitz M.C."/>
        </authorList>
    </citation>
    <scope>NUCLEOTIDE SEQUENCE</scope>
    <source>
        <strain evidence="2">NIVA-4/92</strain>
    </source>
</reference>
<evidence type="ECO:0000256" key="1">
    <source>
        <dbReference type="SAM" id="MobiDB-lite"/>
    </source>
</evidence>
<evidence type="ECO:0000313" key="2">
    <source>
        <dbReference type="EMBL" id="KAG8468820.1"/>
    </source>
</evidence>